<reference evidence="1" key="1">
    <citation type="submission" date="2023-06" db="EMBL/GenBank/DDBJ databases">
        <authorList>
            <consortium name="Lawrence Berkeley National Laboratory"/>
            <person name="Ahrendt S."/>
            <person name="Sahu N."/>
            <person name="Indic B."/>
            <person name="Wong-Bajracharya J."/>
            <person name="Merenyi Z."/>
            <person name="Ke H.-M."/>
            <person name="Monk M."/>
            <person name="Kocsube S."/>
            <person name="Drula E."/>
            <person name="Lipzen A."/>
            <person name="Balint B."/>
            <person name="Henrissat B."/>
            <person name="Andreopoulos B."/>
            <person name="Martin F.M."/>
            <person name="Harder C.B."/>
            <person name="Rigling D."/>
            <person name="Ford K.L."/>
            <person name="Foster G.D."/>
            <person name="Pangilinan J."/>
            <person name="Papanicolaou A."/>
            <person name="Barry K."/>
            <person name="LaButti K."/>
            <person name="Viragh M."/>
            <person name="Koriabine M."/>
            <person name="Yan M."/>
            <person name="Riley R."/>
            <person name="Champramary S."/>
            <person name="Plett K.L."/>
            <person name="Tsai I.J."/>
            <person name="Slot J."/>
            <person name="Sipos G."/>
            <person name="Plett J."/>
            <person name="Nagy L.G."/>
            <person name="Grigoriev I.V."/>
        </authorList>
    </citation>
    <scope>NUCLEOTIDE SEQUENCE</scope>
    <source>
        <strain evidence="1">FPL87.14</strain>
    </source>
</reference>
<proteinExistence type="predicted"/>
<dbReference type="Proteomes" id="UP001175226">
    <property type="component" value="Unassembled WGS sequence"/>
</dbReference>
<dbReference type="Gene3D" id="1.25.40.10">
    <property type="entry name" value="Tetratricopeptide repeat domain"/>
    <property type="match status" value="1"/>
</dbReference>
<name>A0AA39IUA6_9AGAR</name>
<dbReference type="EMBL" id="JAUEPT010000195">
    <property type="protein sequence ID" value="KAK0429866.1"/>
    <property type="molecule type" value="Genomic_DNA"/>
</dbReference>
<sequence>MQKFEDIGDSLGVAQCLRSLGDILWMTGQYSDATIKLEKAMQMFEDIGDSLGAAQCLRSLGDIL</sequence>
<organism evidence="1 2">
    <name type="scientific">Armillaria borealis</name>
    <dbReference type="NCBI Taxonomy" id="47425"/>
    <lineage>
        <taxon>Eukaryota</taxon>
        <taxon>Fungi</taxon>
        <taxon>Dikarya</taxon>
        <taxon>Basidiomycota</taxon>
        <taxon>Agaricomycotina</taxon>
        <taxon>Agaricomycetes</taxon>
        <taxon>Agaricomycetidae</taxon>
        <taxon>Agaricales</taxon>
        <taxon>Marasmiineae</taxon>
        <taxon>Physalacriaceae</taxon>
        <taxon>Armillaria</taxon>
    </lineage>
</organism>
<gene>
    <name evidence="1" type="ORF">EV421DRAFT_1862788</name>
</gene>
<dbReference type="AlphaFoldDB" id="A0AA39IUA6"/>
<dbReference type="InterPro" id="IPR011990">
    <property type="entry name" value="TPR-like_helical_dom_sf"/>
</dbReference>
<accession>A0AA39IUA6</accession>
<evidence type="ECO:0000313" key="2">
    <source>
        <dbReference type="Proteomes" id="UP001175226"/>
    </source>
</evidence>
<evidence type="ECO:0008006" key="3">
    <source>
        <dbReference type="Google" id="ProtNLM"/>
    </source>
</evidence>
<evidence type="ECO:0000313" key="1">
    <source>
        <dbReference type="EMBL" id="KAK0429866.1"/>
    </source>
</evidence>
<keyword evidence="2" id="KW-1185">Reference proteome</keyword>
<dbReference type="SUPFAM" id="SSF48452">
    <property type="entry name" value="TPR-like"/>
    <property type="match status" value="1"/>
</dbReference>
<protein>
    <recommendedName>
        <fullName evidence="3">TPR-like protein</fullName>
    </recommendedName>
</protein>
<comment type="caution">
    <text evidence="1">The sequence shown here is derived from an EMBL/GenBank/DDBJ whole genome shotgun (WGS) entry which is preliminary data.</text>
</comment>